<keyword evidence="2" id="KW-1185">Reference proteome</keyword>
<name>A0ABN8FRF8_9BACL</name>
<dbReference type="EMBL" id="CAKMAB010000030">
    <property type="protein sequence ID" value="CAH1058211.1"/>
    <property type="molecule type" value="Genomic_DNA"/>
</dbReference>
<evidence type="ECO:0000313" key="2">
    <source>
        <dbReference type="Proteomes" id="UP000838749"/>
    </source>
</evidence>
<reference evidence="1" key="1">
    <citation type="submission" date="2021-12" db="EMBL/GenBank/DDBJ databases">
        <authorList>
            <person name="Criscuolo A."/>
        </authorList>
    </citation>
    <scope>NUCLEOTIDE SEQUENCE</scope>
    <source>
        <strain evidence="1">CIP111894</strain>
    </source>
</reference>
<protein>
    <submittedName>
        <fullName evidence="1">Uncharacterized protein</fullName>
    </submittedName>
</protein>
<proteinExistence type="predicted"/>
<comment type="caution">
    <text evidence="1">The sequence shown here is derived from an EMBL/GenBank/DDBJ whole genome shotgun (WGS) entry which is preliminary data.</text>
</comment>
<sequence>MFARYAVPLGTVCLFEIIRLADSLPTLYTEGRKQDRKICREEN</sequence>
<dbReference type="Proteomes" id="UP000838749">
    <property type="component" value="Unassembled WGS sequence"/>
</dbReference>
<accession>A0ABN8FRF8</accession>
<organism evidence="1 2">
    <name type="scientific">Paenibacillus pseudetheri</name>
    <dbReference type="NCBI Taxonomy" id="2897682"/>
    <lineage>
        <taxon>Bacteria</taxon>
        <taxon>Bacillati</taxon>
        <taxon>Bacillota</taxon>
        <taxon>Bacilli</taxon>
        <taxon>Bacillales</taxon>
        <taxon>Paenibacillaceae</taxon>
        <taxon>Paenibacillus</taxon>
    </lineage>
</organism>
<evidence type="ECO:0000313" key="1">
    <source>
        <dbReference type="EMBL" id="CAH1058211.1"/>
    </source>
</evidence>
<gene>
    <name evidence="1" type="ORF">PAECIP111894_04385</name>
</gene>